<dbReference type="Proteomes" id="UP000184108">
    <property type="component" value="Unassembled WGS sequence"/>
</dbReference>
<name>A0A1M4Z9A7_9FLAO</name>
<accession>A0A1M4Z9A7</accession>
<organism evidence="2 3">
    <name type="scientific">Chryseobacterium vrystaatense</name>
    <dbReference type="NCBI Taxonomy" id="307480"/>
    <lineage>
        <taxon>Bacteria</taxon>
        <taxon>Pseudomonadati</taxon>
        <taxon>Bacteroidota</taxon>
        <taxon>Flavobacteriia</taxon>
        <taxon>Flavobacteriales</taxon>
        <taxon>Weeksellaceae</taxon>
        <taxon>Chryseobacterium group</taxon>
        <taxon>Chryseobacterium</taxon>
    </lineage>
</organism>
<evidence type="ECO:0000313" key="2">
    <source>
        <dbReference type="EMBL" id="SHF14649.1"/>
    </source>
</evidence>
<evidence type="ECO:0000313" key="3">
    <source>
        <dbReference type="Proteomes" id="UP000184108"/>
    </source>
</evidence>
<proteinExistence type="predicted"/>
<gene>
    <name evidence="2" type="ORF">SAMN02787073_1525</name>
</gene>
<sequence>MKYLFVFSMLLCYSFAESQALALTKEKMEVAIFSEGNWEIRKIKDEFKLSQTTAITENGAKLILYKDKTWKYANIKDREAFENIPVNKQILTKPSSADSLVRSEYADGGVYFNKKKWNAYESDNLRFSEYNFVSSDDSKLYGYFYCINSKKKNIEVIKDEAIGSILNLPNNSTLKSTEYRTVNGLPMFHISYSRKLDTGTFDVLDNYFQTTYGYCHISAYTYSKQFTKNQEELEKLINGLSEAEQWKRYEQYLVPPPPPSK</sequence>
<dbReference type="AlphaFoldDB" id="A0A1M4Z9A7"/>
<evidence type="ECO:0000256" key="1">
    <source>
        <dbReference type="SAM" id="SignalP"/>
    </source>
</evidence>
<feature type="signal peptide" evidence="1">
    <location>
        <begin position="1"/>
        <end position="22"/>
    </location>
</feature>
<reference evidence="3" key="1">
    <citation type="submission" date="2016-11" db="EMBL/GenBank/DDBJ databases">
        <authorList>
            <person name="Varghese N."/>
            <person name="Submissions S."/>
        </authorList>
    </citation>
    <scope>NUCLEOTIDE SEQUENCE [LARGE SCALE GENOMIC DNA]</scope>
    <source>
        <strain evidence="3">YR203</strain>
    </source>
</reference>
<evidence type="ECO:0008006" key="4">
    <source>
        <dbReference type="Google" id="ProtNLM"/>
    </source>
</evidence>
<dbReference type="EMBL" id="FQVE01000002">
    <property type="protein sequence ID" value="SHF14649.1"/>
    <property type="molecule type" value="Genomic_DNA"/>
</dbReference>
<feature type="chain" id="PRO_5012115500" description="DKNYY family protein" evidence="1">
    <location>
        <begin position="23"/>
        <end position="261"/>
    </location>
</feature>
<protein>
    <recommendedName>
        <fullName evidence="4">DKNYY family protein</fullName>
    </recommendedName>
</protein>
<keyword evidence="1" id="KW-0732">Signal</keyword>
<dbReference type="RefSeq" id="WP_073172352.1">
    <property type="nucleotide sequence ID" value="NZ_FQVE01000002.1"/>
</dbReference>